<proteinExistence type="predicted"/>
<keyword evidence="8" id="KW-0238">DNA-binding</keyword>
<gene>
    <name evidence="15" type="ORF">G4P62_014825</name>
</gene>
<dbReference type="InterPro" id="IPR001739">
    <property type="entry name" value="Methyl_CpG_DNA-bd"/>
</dbReference>
<dbReference type="GO" id="GO:0000122">
    <property type="term" value="P:negative regulation of transcription by RNA polymerase II"/>
    <property type="evidence" value="ECO:0007669"/>
    <property type="project" value="TreeGrafter"/>
</dbReference>
<name>A0A9D3BKW7_NOTFU</name>
<dbReference type="SUPFAM" id="SSF54171">
    <property type="entry name" value="DNA-binding domain"/>
    <property type="match status" value="1"/>
</dbReference>
<dbReference type="GO" id="GO:0000792">
    <property type="term" value="C:heterochromatin"/>
    <property type="evidence" value="ECO:0007669"/>
    <property type="project" value="TreeGrafter"/>
</dbReference>
<dbReference type="InterPro" id="IPR045138">
    <property type="entry name" value="MeCP2/MBD4"/>
</dbReference>
<dbReference type="GO" id="GO:0010629">
    <property type="term" value="P:negative regulation of gene expression"/>
    <property type="evidence" value="ECO:0007669"/>
    <property type="project" value="UniProtKB-ARBA"/>
</dbReference>
<evidence type="ECO:0000256" key="2">
    <source>
        <dbReference type="ARBA" id="ARBA00022481"/>
    </source>
</evidence>
<evidence type="ECO:0000256" key="4">
    <source>
        <dbReference type="ARBA" id="ARBA00022553"/>
    </source>
</evidence>
<feature type="region of interest" description="Disordered" evidence="13">
    <location>
        <begin position="581"/>
        <end position="607"/>
    </location>
</feature>
<feature type="compositionally biased region" description="Polar residues" evidence="13">
    <location>
        <begin position="640"/>
        <end position="657"/>
    </location>
</feature>
<evidence type="ECO:0000256" key="11">
    <source>
        <dbReference type="ARBA" id="ARBA00063689"/>
    </source>
</evidence>
<evidence type="ECO:0000256" key="9">
    <source>
        <dbReference type="ARBA" id="ARBA00023163"/>
    </source>
</evidence>
<feature type="compositionally biased region" description="Basic residues" evidence="13">
    <location>
        <begin position="180"/>
        <end position="205"/>
    </location>
</feature>
<keyword evidence="5" id="KW-0677">Repeat</keyword>
<evidence type="ECO:0000256" key="10">
    <source>
        <dbReference type="ARBA" id="ARBA00023242"/>
    </source>
</evidence>
<evidence type="ECO:0000256" key="6">
    <source>
        <dbReference type="ARBA" id="ARBA00022990"/>
    </source>
</evidence>
<dbReference type="GO" id="GO:0048468">
    <property type="term" value="P:cell development"/>
    <property type="evidence" value="ECO:0007669"/>
    <property type="project" value="UniProtKB-ARBA"/>
</dbReference>
<dbReference type="FunFam" id="3.30.890.10:FF:000004">
    <property type="entry name" value="Methyl-CpG-binding protein 2"/>
    <property type="match status" value="1"/>
</dbReference>
<evidence type="ECO:0000313" key="15">
    <source>
        <dbReference type="EMBL" id="KAF7210428.1"/>
    </source>
</evidence>
<feature type="compositionally biased region" description="Basic and acidic residues" evidence="13">
    <location>
        <begin position="365"/>
        <end position="377"/>
    </location>
</feature>
<dbReference type="PANTHER" id="PTHR15074:SF6">
    <property type="entry name" value="METHYL-CPG-BINDING PROTEIN 2"/>
    <property type="match status" value="1"/>
</dbReference>
<feature type="compositionally biased region" description="Basic and acidic residues" evidence="13">
    <location>
        <begin position="319"/>
        <end position="329"/>
    </location>
</feature>
<feature type="region of interest" description="Disordered" evidence="13">
    <location>
        <begin position="319"/>
        <end position="499"/>
    </location>
</feature>
<feature type="region of interest" description="Disordered" evidence="13">
    <location>
        <begin position="1"/>
        <end position="128"/>
    </location>
</feature>
<feature type="compositionally biased region" description="Low complexity" evidence="13">
    <location>
        <begin position="283"/>
        <end position="304"/>
    </location>
</feature>
<feature type="domain" description="MBD" evidence="14">
    <location>
        <begin position="102"/>
        <end position="174"/>
    </location>
</feature>
<comment type="subcellular location">
    <subcellularLocation>
        <location evidence="1">Nucleus</location>
    </subcellularLocation>
</comment>
<feature type="compositionally biased region" description="Low complexity" evidence="13">
    <location>
        <begin position="658"/>
        <end position="860"/>
    </location>
</feature>
<keyword evidence="6" id="KW-0007">Acetylation</keyword>
<sequence length="1071" mass="117846">MAAEGSGADKLEKSQANDEEQANPRPPTRERDSSHSKSKKARRERHHADQGVETTTTPSVARGHTQTSIEPQSQVLEPEAGPSEPGSESAASLRQRRSIIRDRGPMYEDPTLPEGWTRKLKQRKSGRSAGKFDVYLINSEGKAFRSKVELIAYFEKIGDTTTDPNDFDFTVTGRGSPSRREKRPFKKPKVVKPSGRGRGRPKGSGKMRQVTEGVAMKRVVEKTPGKLLVKMPFGKADSSAGTSSKVESPITVSKSRPGRKRKSEQELPPPPQTAPKKRGRKPTVVSETSSAATTSTSTAAISGSLTAVSYTAAAILAAEAKRKAAKESSTRPVVQETALPIKKRKTRETVEEMESVQIPTLTTETGKKTTTEEEGSRAEGTSSSDPQSIPTEQTQLQRQPSSADTSQSHGHKTHKGRKHKEKTESGNGGRRGDELEEDEGGGGRSSCSISSISPTKGHKKKERPFHKHHHHHHHHHHHQKSSVSILDEQPSPNPTAYGLLESSSQSRLEIEPQSMPQLIPQQEVLLKTQAKSAPQSLLEPQHRVPKPPHQVQFCPQIKLPSSSQAHIQDPVLQITPTRHISPQTPKPPTQTHFQSQCTNQKSQTQPVQSAIYHEAQSANVPCYSPPFLHIHPPNTGHPHLQTQSSTASHSQILPKTESQPQTQLKQQSQSLMSVQSQLQPQTRTQIQTQPQTRTPTKTHTQPQTKTQTQSQPPTRTPTQTQSQPPIRTTTQTQSQPPTRTTTQTQSQPPTRTTTQTQSQPPTRTTTQTQSQPPIRTPTQTQSQPPTRTPTQTQSQPPTRTTTQTQSQPPIRTTTQTQSQPPTRTPTQTQSQPPTRTPTQTQSQPPIRTPTQTQSQPQTRTPIQTQTHLLPQTRDPLQYQLQTQYRAQPRQPLSQSRPHVSQSQAQPHFQQIQAQPHSQLSRLEMQSLSSHRSSSILTQTNLISAQQLQNEQPQDLSTTRPNRESQLSSREASVESVRTEGIRELGTASESREVLGGDRGSNSTRRPHSSGPPGVAGSGIVPAADGRARLRAEPEAVGEGRELRDIVPQSTVPCPSCEETVESRTAVSERVS</sequence>
<dbReference type="GO" id="GO:0051093">
    <property type="term" value="P:negative regulation of developmental process"/>
    <property type="evidence" value="ECO:0007669"/>
    <property type="project" value="UniProtKB-ARBA"/>
</dbReference>
<comment type="subunit">
    <text evidence="11">Interacts with FNBP3. Interacts with CDKL5. Interacts with ATRX; MECP2 recruits ATRX to pericentric heterochromatin in neuronal cells. Interacts with NCOR2. Interacts with TBL1XR1; bridges interaction between MECP2 and NCOR1. Interacts with TBL1X; recruits TBL1X to the heterochromatin foci.</text>
</comment>
<evidence type="ECO:0000256" key="7">
    <source>
        <dbReference type="ARBA" id="ARBA00023015"/>
    </source>
</evidence>
<keyword evidence="2" id="KW-0488">Methylation</keyword>
<dbReference type="GO" id="GO:0010385">
    <property type="term" value="F:double-stranded methylated DNA binding"/>
    <property type="evidence" value="ECO:0007669"/>
    <property type="project" value="TreeGrafter"/>
</dbReference>
<evidence type="ECO:0000313" key="16">
    <source>
        <dbReference type="Proteomes" id="UP000822369"/>
    </source>
</evidence>
<dbReference type="CDD" id="cd01396">
    <property type="entry name" value="MeCP2_MBD"/>
    <property type="match status" value="1"/>
</dbReference>
<evidence type="ECO:0000259" key="14">
    <source>
        <dbReference type="PROSITE" id="PS50982"/>
    </source>
</evidence>
<keyword evidence="9" id="KW-0804">Transcription</keyword>
<feature type="compositionally biased region" description="Polar residues" evidence="13">
    <location>
        <begin position="52"/>
        <end position="75"/>
    </location>
</feature>
<feature type="compositionally biased region" description="Basic residues" evidence="13">
    <location>
        <begin position="36"/>
        <end position="45"/>
    </location>
</feature>
<feature type="region of interest" description="Disordered" evidence="13">
    <location>
        <begin position="162"/>
        <end position="304"/>
    </location>
</feature>
<dbReference type="PROSITE" id="PS50982">
    <property type="entry name" value="MBD"/>
    <property type="match status" value="1"/>
</dbReference>
<evidence type="ECO:0000256" key="13">
    <source>
        <dbReference type="SAM" id="MobiDB-lite"/>
    </source>
</evidence>
<dbReference type="EMBL" id="JAAVVJ010000013">
    <property type="protein sequence ID" value="KAF7210428.1"/>
    <property type="molecule type" value="Genomic_DNA"/>
</dbReference>
<organism evidence="15 16">
    <name type="scientific">Nothobranchius furzeri</name>
    <name type="common">Turquoise killifish</name>
    <dbReference type="NCBI Taxonomy" id="105023"/>
    <lineage>
        <taxon>Eukaryota</taxon>
        <taxon>Metazoa</taxon>
        <taxon>Chordata</taxon>
        <taxon>Craniata</taxon>
        <taxon>Vertebrata</taxon>
        <taxon>Euteleostomi</taxon>
        <taxon>Actinopterygii</taxon>
        <taxon>Neopterygii</taxon>
        <taxon>Teleostei</taxon>
        <taxon>Neoteleostei</taxon>
        <taxon>Acanthomorphata</taxon>
        <taxon>Ovalentaria</taxon>
        <taxon>Atherinomorphae</taxon>
        <taxon>Cyprinodontiformes</taxon>
        <taxon>Nothobranchiidae</taxon>
        <taxon>Nothobranchius</taxon>
    </lineage>
</organism>
<dbReference type="AlphaFoldDB" id="A0A9D3BKW7"/>
<dbReference type="Proteomes" id="UP000822369">
    <property type="component" value="Chromosome 13"/>
</dbReference>
<accession>A0A9D3BKW7</accession>
<feature type="compositionally biased region" description="Polar residues" evidence="13">
    <location>
        <begin position="379"/>
        <end position="408"/>
    </location>
</feature>
<feature type="compositionally biased region" description="Basic and acidic residues" evidence="13">
    <location>
        <begin position="1025"/>
        <end position="1044"/>
    </location>
</feature>
<feature type="region of interest" description="Disordered" evidence="13">
    <location>
        <begin position="946"/>
        <end position="1071"/>
    </location>
</feature>
<evidence type="ECO:0000256" key="12">
    <source>
        <dbReference type="ARBA" id="ARBA00072376"/>
    </source>
</evidence>
<dbReference type="GO" id="GO:0003682">
    <property type="term" value="F:chromatin binding"/>
    <property type="evidence" value="ECO:0007669"/>
    <property type="project" value="TreeGrafter"/>
</dbReference>
<evidence type="ECO:0000256" key="1">
    <source>
        <dbReference type="ARBA" id="ARBA00004123"/>
    </source>
</evidence>
<feature type="compositionally biased region" description="Polar residues" evidence="13">
    <location>
        <begin position="239"/>
        <end position="254"/>
    </location>
</feature>
<dbReference type="Gene3D" id="3.30.890.10">
    <property type="entry name" value="Methyl-cpg-binding Protein 2, Chain A"/>
    <property type="match status" value="1"/>
</dbReference>
<feature type="compositionally biased region" description="Basic residues" evidence="13">
    <location>
        <begin position="456"/>
        <end position="480"/>
    </location>
</feature>
<dbReference type="SMART" id="SM00391">
    <property type="entry name" value="MBD"/>
    <property type="match status" value="1"/>
</dbReference>
<reference evidence="15" key="1">
    <citation type="submission" date="2020-03" db="EMBL/GenBank/DDBJ databases">
        <title>Intra-Species Differences in Population Size shape Life History and Genome Evolution.</title>
        <authorList>
            <person name="Willemsen D."/>
            <person name="Cui R."/>
            <person name="Valenzano D.R."/>
        </authorList>
    </citation>
    <scope>NUCLEOTIDE SEQUENCE</scope>
    <source>
        <strain evidence="15">GRZ</strain>
        <tissue evidence="15">Whole</tissue>
    </source>
</reference>
<feature type="region of interest" description="Disordered" evidence="13">
    <location>
        <begin position="883"/>
        <end position="934"/>
    </location>
</feature>
<feature type="compositionally biased region" description="Low complexity" evidence="13">
    <location>
        <begin position="162"/>
        <end position="172"/>
    </location>
</feature>
<feature type="compositionally biased region" description="Basic and acidic residues" evidence="13">
    <location>
        <begin position="7"/>
        <end position="16"/>
    </location>
</feature>
<protein>
    <recommendedName>
        <fullName evidence="12">Methyl-CpG-binding protein 2</fullName>
    </recommendedName>
</protein>
<comment type="caution">
    <text evidence="15">The sequence shown here is derived from an EMBL/GenBank/DDBJ whole genome shotgun (WGS) entry which is preliminary data.</text>
</comment>
<keyword evidence="7" id="KW-0805">Transcription regulation</keyword>
<feature type="compositionally biased region" description="Low complexity" evidence="13">
    <location>
        <begin position="77"/>
        <end position="92"/>
    </location>
</feature>
<feature type="compositionally biased region" description="Polar residues" evidence="13">
    <location>
        <begin position="946"/>
        <end position="970"/>
    </location>
</feature>
<feature type="compositionally biased region" description="Polar residues" evidence="13">
    <location>
        <begin position="883"/>
        <end position="899"/>
    </location>
</feature>
<feature type="compositionally biased region" description="Low complexity" evidence="13">
    <location>
        <begin position="900"/>
        <end position="916"/>
    </location>
</feature>
<evidence type="ECO:0000256" key="5">
    <source>
        <dbReference type="ARBA" id="ARBA00022737"/>
    </source>
</evidence>
<feature type="compositionally biased region" description="Basic residues" evidence="13">
    <location>
        <begin position="409"/>
        <end position="420"/>
    </location>
</feature>
<dbReference type="Pfam" id="PF01429">
    <property type="entry name" value="MBD"/>
    <property type="match status" value="1"/>
</dbReference>
<keyword evidence="3" id="KW-0678">Repressor</keyword>
<feature type="region of interest" description="Disordered" evidence="13">
    <location>
        <begin position="530"/>
        <end position="549"/>
    </location>
</feature>
<dbReference type="GO" id="GO:2000026">
    <property type="term" value="P:regulation of multicellular organismal development"/>
    <property type="evidence" value="ECO:0007669"/>
    <property type="project" value="UniProtKB-ARBA"/>
</dbReference>
<dbReference type="GO" id="GO:0040029">
    <property type="term" value="P:epigenetic regulation of gene expression"/>
    <property type="evidence" value="ECO:0007669"/>
    <property type="project" value="UniProtKB-ARBA"/>
</dbReference>
<feature type="region of interest" description="Disordered" evidence="13">
    <location>
        <begin position="624"/>
        <end position="860"/>
    </location>
</feature>
<dbReference type="GO" id="GO:0008327">
    <property type="term" value="F:methyl-CpG binding"/>
    <property type="evidence" value="ECO:0007669"/>
    <property type="project" value="TreeGrafter"/>
</dbReference>
<dbReference type="InterPro" id="IPR016177">
    <property type="entry name" value="DNA-bd_dom_sf"/>
</dbReference>
<evidence type="ECO:0000256" key="8">
    <source>
        <dbReference type="ARBA" id="ARBA00023125"/>
    </source>
</evidence>
<evidence type="ECO:0000256" key="3">
    <source>
        <dbReference type="ARBA" id="ARBA00022491"/>
    </source>
</evidence>
<dbReference type="GO" id="GO:0005654">
    <property type="term" value="C:nucleoplasm"/>
    <property type="evidence" value="ECO:0007669"/>
    <property type="project" value="UniProtKB-ARBA"/>
</dbReference>
<keyword evidence="10" id="KW-0539">Nucleus</keyword>
<keyword evidence="4" id="KW-0597">Phosphoprotein</keyword>
<dbReference type="PANTHER" id="PTHR15074">
    <property type="entry name" value="METHYL-CPG-BINDING PROTEIN"/>
    <property type="match status" value="1"/>
</dbReference>